<accession>A0A7J7MFR0</accession>
<dbReference type="InterPro" id="IPR050747">
    <property type="entry name" value="Mitochondrial_chaperone_BCS1"/>
</dbReference>
<dbReference type="InterPro" id="IPR003593">
    <property type="entry name" value="AAA+_ATPase"/>
</dbReference>
<sequence>MISTRNPFVLTFIGVTLVFLITRFISSTGLSCLFKRWWISIQERLYVYQFYKVPEFNHESSQENQLFRKVSTYISSLSTIEDSDFANLFSSGSSGLSGKKVNEITVQLDSNQTVNDKFLGACVSWRIEESENEPRTFVLKVRRKDKRRILRPYLQHVHSVSDEIESRRRDVKLYTNTGVSDVKNIWSSVQFTHPSTLDTVAMDAELKNKVKSDLESFLKSKQYYHRLGRVWKRSYLLYGPSGTGKSSFVAAMAKFLSYDVYDVDLSKVTSDSDLKLLLLQTRTRSVIVIEDLDRFLAQKITAAVGGGGGGGGGGVSLTGVLNFMDGVSSCCGEERVMIFTMTNKDHVDPEILRPGRVDVQLYFPLCDFTAFKTLANSYLGLKDHKLFPQVEEIFQTGATLSHAEIGEIMIVNRSSPSRALKTVITALQTNGDTRGSGKVPRRLIECSSVKDRSGDESPHTSGVIVRESIHTIREFRKLYGLLRMKSSGKKIFDANSVDNKEGDGTRARGHD</sequence>
<dbReference type="Pfam" id="PF00004">
    <property type="entry name" value="AAA"/>
    <property type="match status" value="1"/>
</dbReference>
<comment type="similarity">
    <text evidence="2">Belongs to the AAA ATPase family. BCS1 subfamily.</text>
</comment>
<comment type="caution">
    <text evidence="7">The sequence shown here is derived from an EMBL/GenBank/DDBJ whole genome shotgun (WGS) entry which is preliminary data.</text>
</comment>
<dbReference type="InterPro" id="IPR058017">
    <property type="entry name" value="At3g28540-like_C"/>
</dbReference>
<evidence type="ECO:0000259" key="6">
    <source>
        <dbReference type="SMART" id="SM00382"/>
    </source>
</evidence>
<dbReference type="Pfam" id="PF25568">
    <property type="entry name" value="AAA_lid_At3g28540"/>
    <property type="match status" value="1"/>
</dbReference>
<keyword evidence="3" id="KW-0460">Magnesium</keyword>
<name>A0A7J7MFR0_9MAGN</name>
<keyword evidence="5" id="KW-0472">Membrane</keyword>
<dbReference type="InterPro" id="IPR025753">
    <property type="entry name" value="AAA_N_dom"/>
</dbReference>
<dbReference type="GO" id="GO:0016887">
    <property type="term" value="F:ATP hydrolysis activity"/>
    <property type="evidence" value="ECO:0007669"/>
    <property type="project" value="InterPro"/>
</dbReference>
<gene>
    <name evidence="7" type="ORF">GIB67_000930</name>
</gene>
<feature type="transmembrane region" description="Helical" evidence="5">
    <location>
        <begin position="7"/>
        <end position="26"/>
    </location>
</feature>
<comment type="cofactor">
    <cofactor evidence="1">
        <name>Mg(2+)</name>
        <dbReference type="ChEBI" id="CHEBI:18420"/>
    </cofactor>
</comment>
<organism evidence="7 8">
    <name type="scientific">Kingdonia uniflora</name>
    <dbReference type="NCBI Taxonomy" id="39325"/>
    <lineage>
        <taxon>Eukaryota</taxon>
        <taxon>Viridiplantae</taxon>
        <taxon>Streptophyta</taxon>
        <taxon>Embryophyta</taxon>
        <taxon>Tracheophyta</taxon>
        <taxon>Spermatophyta</taxon>
        <taxon>Magnoliopsida</taxon>
        <taxon>Ranunculales</taxon>
        <taxon>Circaeasteraceae</taxon>
        <taxon>Kingdonia</taxon>
    </lineage>
</organism>
<keyword evidence="8" id="KW-1185">Reference proteome</keyword>
<dbReference type="AlphaFoldDB" id="A0A7J7MFR0"/>
<dbReference type="GO" id="GO:0006950">
    <property type="term" value="P:response to stress"/>
    <property type="evidence" value="ECO:0007669"/>
    <property type="project" value="UniProtKB-ARBA"/>
</dbReference>
<evidence type="ECO:0000256" key="5">
    <source>
        <dbReference type="SAM" id="Phobius"/>
    </source>
</evidence>
<dbReference type="GO" id="GO:0005524">
    <property type="term" value="F:ATP binding"/>
    <property type="evidence" value="ECO:0007669"/>
    <property type="project" value="InterPro"/>
</dbReference>
<dbReference type="InterPro" id="IPR003959">
    <property type="entry name" value="ATPase_AAA_core"/>
</dbReference>
<evidence type="ECO:0000256" key="2">
    <source>
        <dbReference type="ARBA" id="ARBA00007448"/>
    </source>
</evidence>
<dbReference type="Proteomes" id="UP000541444">
    <property type="component" value="Unassembled WGS sequence"/>
</dbReference>
<dbReference type="InterPro" id="IPR027417">
    <property type="entry name" value="P-loop_NTPase"/>
</dbReference>
<dbReference type="EMBL" id="JACGCM010001557">
    <property type="protein sequence ID" value="KAF6153697.1"/>
    <property type="molecule type" value="Genomic_DNA"/>
</dbReference>
<proteinExistence type="inferred from homology"/>
<evidence type="ECO:0000256" key="3">
    <source>
        <dbReference type="ARBA" id="ARBA00022842"/>
    </source>
</evidence>
<keyword evidence="5" id="KW-0812">Transmembrane</keyword>
<evidence type="ECO:0000313" key="7">
    <source>
        <dbReference type="EMBL" id="KAF6153697.1"/>
    </source>
</evidence>
<reference evidence="7 8" key="1">
    <citation type="journal article" date="2020" name="IScience">
        <title>Genome Sequencing of the Endangered Kingdonia uniflora (Circaeasteraceae, Ranunculales) Reveals Potential Mechanisms of Evolutionary Specialization.</title>
        <authorList>
            <person name="Sun Y."/>
            <person name="Deng T."/>
            <person name="Zhang A."/>
            <person name="Moore M.J."/>
            <person name="Landis J.B."/>
            <person name="Lin N."/>
            <person name="Zhang H."/>
            <person name="Zhang X."/>
            <person name="Huang J."/>
            <person name="Zhang X."/>
            <person name="Sun H."/>
            <person name="Wang H."/>
        </authorList>
    </citation>
    <scope>NUCLEOTIDE SEQUENCE [LARGE SCALE GENOMIC DNA]</scope>
    <source>
        <strain evidence="7">TB1705</strain>
        <tissue evidence="7">Leaf</tissue>
    </source>
</reference>
<feature type="domain" description="AAA+ ATPase" evidence="6">
    <location>
        <begin position="231"/>
        <end position="367"/>
    </location>
</feature>
<dbReference type="SUPFAM" id="SSF52540">
    <property type="entry name" value="P-loop containing nucleoside triphosphate hydrolases"/>
    <property type="match status" value="1"/>
</dbReference>
<comment type="catalytic activity">
    <reaction evidence="4">
        <text>ATP + H2O = ADP + phosphate + H(+)</text>
        <dbReference type="Rhea" id="RHEA:13065"/>
        <dbReference type="ChEBI" id="CHEBI:15377"/>
        <dbReference type="ChEBI" id="CHEBI:15378"/>
        <dbReference type="ChEBI" id="CHEBI:30616"/>
        <dbReference type="ChEBI" id="CHEBI:43474"/>
        <dbReference type="ChEBI" id="CHEBI:456216"/>
    </reaction>
</comment>
<dbReference type="PANTHER" id="PTHR23070">
    <property type="entry name" value="BCS1 AAA-TYPE ATPASE"/>
    <property type="match status" value="1"/>
</dbReference>
<evidence type="ECO:0000313" key="8">
    <source>
        <dbReference type="Proteomes" id="UP000541444"/>
    </source>
</evidence>
<dbReference type="OrthoDB" id="10251412at2759"/>
<dbReference type="SMART" id="SM00382">
    <property type="entry name" value="AAA"/>
    <property type="match status" value="1"/>
</dbReference>
<keyword evidence="5" id="KW-1133">Transmembrane helix</keyword>
<dbReference type="Gene3D" id="3.40.50.300">
    <property type="entry name" value="P-loop containing nucleotide triphosphate hydrolases"/>
    <property type="match status" value="1"/>
</dbReference>
<evidence type="ECO:0000256" key="1">
    <source>
        <dbReference type="ARBA" id="ARBA00001946"/>
    </source>
</evidence>
<dbReference type="Pfam" id="PF14363">
    <property type="entry name" value="AAA_assoc"/>
    <property type="match status" value="1"/>
</dbReference>
<protein>
    <recommendedName>
        <fullName evidence="6">AAA+ ATPase domain-containing protein</fullName>
    </recommendedName>
</protein>
<evidence type="ECO:0000256" key="4">
    <source>
        <dbReference type="ARBA" id="ARBA00049360"/>
    </source>
</evidence>